<organism evidence="5 6">
    <name type="scientific">Trichogramma kaykai</name>
    <dbReference type="NCBI Taxonomy" id="54128"/>
    <lineage>
        <taxon>Eukaryota</taxon>
        <taxon>Metazoa</taxon>
        <taxon>Ecdysozoa</taxon>
        <taxon>Arthropoda</taxon>
        <taxon>Hexapoda</taxon>
        <taxon>Insecta</taxon>
        <taxon>Pterygota</taxon>
        <taxon>Neoptera</taxon>
        <taxon>Endopterygota</taxon>
        <taxon>Hymenoptera</taxon>
        <taxon>Apocrita</taxon>
        <taxon>Proctotrupomorpha</taxon>
        <taxon>Chalcidoidea</taxon>
        <taxon>Trichogrammatidae</taxon>
        <taxon>Trichogramma</taxon>
    </lineage>
</organism>
<dbReference type="InterPro" id="IPR036770">
    <property type="entry name" value="Ankyrin_rpt-contain_sf"/>
</dbReference>
<gene>
    <name evidence="5" type="ORF">TKK_008860</name>
</gene>
<dbReference type="Gene3D" id="1.25.40.20">
    <property type="entry name" value="Ankyrin repeat-containing domain"/>
    <property type="match status" value="1"/>
</dbReference>
<dbReference type="EMBL" id="JBJJXI010000066">
    <property type="protein sequence ID" value="KAL3397291.1"/>
    <property type="molecule type" value="Genomic_DNA"/>
</dbReference>
<evidence type="ECO:0000256" key="1">
    <source>
        <dbReference type="ARBA" id="ARBA00022737"/>
    </source>
</evidence>
<dbReference type="SUPFAM" id="SSF48403">
    <property type="entry name" value="Ankyrin repeat"/>
    <property type="match status" value="1"/>
</dbReference>
<dbReference type="InterPro" id="IPR051070">
    <property type="entry name" value="NF-kappa-B_inhibitor"/>
</dbReference>
<protein>
    <submittedName>
        <fullName evidence="5">Uncharacterized protein</fullName>
    </submittedName>
</protein>
<dbReference type="AlphaFoldDB" id="A0ABD2WWB4"/>
<dbReference type="PANTHER" id="PTHR46680">
    <property type="entry name" value="NF-KAPPA-B INHIBITOR ALPHA"/>
    <property type="match status" value="1"/>
</dbReference>
<keyword evidence="1" id="KW-0677">Repeat</keyword>
<feature type="compositionally biased region" description="Low complexity" evidence="4">
    <location>
        <begin position="106"/>
        <end position="126"/>
    </location>
</feature>
<reference evidence="5 6" key="1">
    <citation type="journal article" date="2024" name="bioRxiv">
        <title>A reference genome for Trichogramma kaykai: A tiny desert-dwelling parasitoid wasp with competing sex-ratio distorters.</title>
        <authorList>
            <person name="Culotta J."/>
            <person name="Lindsey A.R."/>
        </authorList>
    </citation>
    <scope>NUCLEOTIDE SEQUENCE [LARGE SCALE GENOMIC DNA]</scope>
    <source>
        <strain evidence="5 6">KSX58</strain>
    </source>
</reference>
<evidence type="ECO:0000256" key="4">
    <source>
        <dbReference type="SAM" id="MobiDB-lite"/>
    </source>
</evidence>
<evidence type="ECO:0000256" key="2">
    <source>
        <dbReference type="ARBA" id="ARBA00023043"/>
    </source>
</evidence>
<feature type="repeat" description="ANK" evidence="3">
    <location>
        <begin position="20"/>
        <end position="52"/>
    </location>
</feature>
<feature type="region of interest" description="Disordered" evidence="4">
    <location>
        <begin position="105"/>
        <end position="126"/>
    </location>
</feature>
<dbReference type="Proteomes" id="UP001627154">
    <property type="component" value="Unassembled WGS sequence"/>
</dbReference>
<dbReference type="PROSITE" id="PS50088">
    <property type="entry name" value="ANK_REPEAT"/>
    <property type="match status" value="1"/>
</dbReference>
<dbReference type="Pfam" id="PF12796">
    <property type="entry name" value="Ank_2"/>
    <property type="match status" value="1"/>
</dbReference>
<evidence type="ECO:0000256" key="3">
    <source>
        <dbReference type="PROSITE-ProRule" id="PRU00023"/>
    </source>
</evidence>
<name>A0ABD2WWB4_9HYME</name>
<comment type="caution">
    <text evidence="5">The sequence shown here is derived from an EMBL/GenBank/DDBJ whole genome shotgun (WGS) entry which is preliminary data.</text>
</comment>
<proteinExistence type="predicted"/>
<dbReference type="PROSITE" id="PS50297">
    <property type="entry name" value="ANK_REP_REGION"/>
    <property type="match status" value="1"/>
</dbReference>
<keyword evidence="2 3" id="KW-0040">ANK repeat</keyword>
<keyword evidence="6" id="KW-1185">Reference proteome</keyword>
<sequence>MKKKQTKKCSKVMRNLVQFSGLSCLHIAAARGNYKLVEQLVKRGANLNVRDLCGGRTALHLALETLHLNIAYFLVVSCKADTTIKNYAGCTAKDVALSIQSHSKVNSNSDSTFSTGSSQFDTDCPC</sequence>
<dbReference type="PANTHER" id="PTHR46680:SF3">
    <property type="entry name" value="NF-KAPPA-B INHIBITOR CACTUS"/>
    <property type="match status" value="1"/>
</dbReference>
<evidence type="ECO:0000313" key="6">
    <source>
        <dbReference type="Proteomes" id="UP001627154"/>
    </source>
</evidence>
<evidence type="ECO:0000313" key="5">
    <source>
        <dbReference type="EMBL" id="KAL3397291.1"/>
    </source>
</evidence>
<dbReference type="InterPro" id="IPR002110">
    <property type="entry name" value="Ankyrin_rpt"/>
</dbReference>
<dbReference type="SMART" id="SM00248">
    <property type="entry name" value="ANK"/>
    <property type="match status" value="2"/>
</dbReference>
<accession>A0ABD2WWB4</accession>